<evidence type="ECO:0000313" key="6">
    <source>
        <dbReference type="Proteomes" id="UP000030437"/>
    </source>
</evidence>
<keyword evidence="1" id="KW-0678">Repressor</keyword>
<dbReference type="PROSITE" id="PS50977">
    <property type="entry name" value="HTH_TETR_2"/>
    <property type="match status" value="1"/>
</dbReference>
<dbReference type="SUPFAM" id="SSF46689">
    <property type="entry name" value="Homeodomain-like"/>
    <property type="match status" value="1"/>
</dbReference>
<keyword evidence="2 3" id="KW-0238">DNA-binding</keyword>
<dbReference type="RefSeq" id="WP_036158680.1">
    <property type="nucleotide sequence ID" value="NZ_AVCX01000001.1"/>
</dbReference>
<dbReference type="InterPro" id="IPR036271">
    <property type="entry name" value="Tet_transcr_reg_TetR-rel_C_sf"/>
</dbReference>
<dbReference type="InterPro" id="IPR050624">
    <property type="entry name" value="HTH-type_Tx_Regulator"/>
</dbReference>
<sequence length="208" mass="23938">MNKREANKIERKAKIIATAKILFLERGLADVQMQEIAELSGIGLATLFRYFPNKSELVLTVANEFVQKLNEDIRKIVKKQLTALEKIEAILDYFTIHTADEKMKLLRFQESFELFSSPQEVITFNEDYIKTHEEFVALLLEIIEQGKEDGTIRQDINTDVYIMTVIHSFSLFSMKLSLPPTRSFIPVLNDPQEQQQALKTMLLGAIRA</sequence>
<protein>
    <recommendedName>
        <fullName evidence="4">HTH tetR-type domain-containing protein</fullName>
    </recommendedName>
</protein>
<dbReference type="Pfam" id="PF00440">
    <property type="entry name" value="TetR_N"/>
    <property type="match status" value="1"/>
</dbReference>
<dbReference type="SUPFAM" id="SSF48498">
    <property type="entry name" value="Tetracyclin repressor-like, C-terminal domain"/>
    <property type="match status" value="1"/>
</dbReference>
<dbReference type="eggNOG" id="COG1309">
    <property type="taxonomic scope" value="Bacteria"/>
</dbReference>
<proteinExistence type="predicted"/>
<organism evidence="5 6">
    <name type="scientific">Lysinibacillus odysseyi 34hs-1 = NBRC 100172</name>
    <dbReference type="NCBI Taxonomy" id="1220589"/>
    <lineage>
        <taxon>Bacteria</taxon>
        <taxon>Bacillati</taxon>
        <taxon>Bacillota</taxon>
        <taxon>Bacilli</taxon>
        <taxon>Bacillales</taxon>
        <taxon>Bacillaceae</taxon>
        <taxon>Lysinibacillus</taxon>
    </lineage>
</organism>
<dbReference type="PANTHER" id="PTHR43479:SF11">
    <property type="entry name" value="ACREF_ENVCD OPERON REPRESSOR-RELATED"/>
    <property type="match status" value="1"/>
</dbReference>
<evidence type="ECO:0000313" key="5">
    <source>
        <dbReference type="EMBL" id="KGR81794.1"/>
    </source>
</evidence>
<evidence type="ECO:0000259" key="4">
    <source>
        <dbReference type="PROSITE" id="PS50977"/>
    </source>
</evidence>
<keyword evidence="6" id="KW-1185">Reference proteome</keyword>
<name>A0A0A3IAS7_9BACI</name>
<dbReference type="Proteomes" id="UP000030437">
    <property type="component" value="Unassembled WGS sequence"/>
</dbReference>
<dbReference type="PANTHER" id="PTHR43479">
    <property type="entry name" value="ACREF/ENVCD OPERON REPRESSOR-RELATED"/>
    <property type="match status" value="1"/>
</dbReference>
<dbReference type="STRING" id="1220589.CD32_20915"/>
<evidence type="ECO:0000256" key="1">
    <source>
        <dbReference type="ARBA" id="ARBA00022491"/>
    </source>
</evidence>
<evidence type="ECO:0000256" key="3">
    <source>
        <dbReference type="PROSITE-ProRule" id="PRU00335"/>
    </source>
</evidence>
<feature type="domain" description="HTH tetR-type" evidence="4">
    <location>
        <begin position="9"/>
        <end position="69"/>
    </location>
</feature>
<dbReference type="EMBL" id="JPVP01000060">
    <property type="protein sequence ID" value="KGR81794.1"/>
    <property type="molecule type" value="Genomic_DNA"/>
</dbReference>
<accession>A0A0A3IAS7</accession>
<dbReference type="GO" id="GO:0003677">
    <property type="term" value="F:DNA binding"/>
    <property type="evidence" value="ECO:0007669"/>
    <property type="project" value="UniProtKB-UniRule"/>
</dbReference>
<evidence type="ECO:0000256" key="2">
    <source>
        <dbReference type="ARBA" id="ARBA00023125"/>
    </source>
</evidence>
<dbReference type="InterPro" id="IPR009057">
    <property type="entry name" value="Homeodomain-like_sf"/>
</dbReference>
<dbReference type="AlphaFoldDB" id="A0A0A3IAS7"/>
<comment type="caution">
    <text evidence="5">The sequence shown here is derived from an EMBL/GenBank/DDBJ whole genome shotgun (WGS) entry which is preliminary data.</text>
</comment>
<dbReference type="OrthoDB" id="2388018at2"/>
<dbReference type="PRINTS" id="PR00455">
    <property type="entry name" value="HTHTETR"/>
</dbReference>
<gene>
    <name evidence="5" type="ORF">CD32_20915</name>
</gene>
<dbReference type="Gene3D" id="1.10.357.10">
    <property type="entry name" value="Tetracycline Repressor, domain 2"/>
    <property type="match status" value="1"/>
</dbReference>
<reference evidence="5 6" key="1">
    <citation type="submission" date="2014-02" db="EMBL/GenBank/DDBJ databases">
        <title>Draft genome sequence of Lysinibacillus odysseyi NBRC 100172.</title>
        <authorList>
            <person name="Zhang F."/>
            <person name="Wang G."/>
            <person name="Zhang L."/>
        </authorList>
    </citation>
    <scope>NUCLEOTIDE SEQUENCE [LARGE SCALE GENOMIC DNA]</scope>
    <source>
        <strain evidence="5 6">NBRC 100172</strain>
    </source>
</reference>
<dbReference type="InterPro" id="IPR001647">
    <property type="entry name" value="HTH_TetR"/>
</dbReference>
<feature type="DNA-binding region" description="H-T-H motif" evidence="3">
    <location>
        <begin position="32"/>
        <end position="51"/>
    </location>
</feature>